<evidence type="ECO:0000259" key="4">
    <source>
        <dbReference type="PROSITE" id="PS50075"/>
    </source>
</evidence>
<dbReference type="InterPro" id="IPR009081">
    <property type="entry name" value="PP-bd_ACP"/>
</dbReference>
<sequence length="1106" mass="118501">MVEQTYFTTPLNHAASAGNQLLLKGITTVPAFLAHAASTTPDSQAVAFPVPPKEKDSKQPWTSEIYTFADLHALSSTLAQHLLSQHPTALSPSNRTTIALLCPSTSTFLFTWLALQKLGHAVLLIAPQCRPAAIRSLCTQSGATLLFFDEAYGELAREASAAPETPLEAAQLPPSLPSTSASSVDLPSPTPPIHESETAYLHHTSGTSSGTPKPIPQPHRAAIGVLPCIAANASKATFTTTPLYHGGIADCFRAWASGALAWLFPGKGLPITAANVVRSLDVAASAAAEQGAARVAYFSSVPYVLSMLEASSPGLAHLQRMEIVGVGGAALPGEIGDRLVRQGVNLISRFGSAECGFLMSSHRDYAKDSEWQYLRCSEDAAFVSFEAREGGLSELVVRVGWPHMAKRNRGDGAFATADLFEAHASIAGAWKYHSRADAQLALVTGKKFDPAPLESAMATSELVEDAVMFGNGRPYPGVLLFRSEKARGLSDGEFVQEVWPGIEKLNAESQDHARVSKGMLVPMPVLEQPLEKSSKGTILRGAAEKRFSTEIEHAYDDADDDGETSNIPDAALPSKIKSIVTTIAPRKAELTDTTDLFSYGIDSVAGMQIRGRLRALLPPSNRDLPITVVEDYQTVTGLADYILKRRHGQAVGQGQADADDELALMKSLVESYGNFPASASEETTTTTPTSTTGKANVNGDVEDDGRDTIVLTGATGALGAHVLDQYRSLARVRRVYCLVRGASAQAARSRVAKALAARKLRALDNEDDGQGGKVIVLPAQLADPRLGLDDETYRRVAAEATGIVHVAWAVNFRMKLRSFAHDSIGGLANLISLALAAPRSQPAPRVAFCSSVASVMAYSSSPIPEALVDDPAAASELGYSRSKWVAEQVCARAEQHPRLAGRVAVFRVGQLAGASDTGVWNAKEAWPLMLSSVRETNALPDLGGEVLDWLPVDVAARAMVQGAEPRIDGRAPTGLEVYHVVNSHAGPAWTELLRWVKERRDFETLQPAAWVERLERAAEKGSQHPALQLLEHWKRAYSSGGGSQEAEGQRSGVEEEEEAATAAAPTARKTFAVQRSIERLPALRTVEPVSEAYFSRLWEWVQQEVV</sequence>
<feature type="region of interest" description="Disordered" evidence="3">
    <location>
        <begin position="677"/>
        <end position="701"/>
    </location>
</feature>
<evidence type="ECO:0000256" key="3">
    <source>
        <dbReference type="SAM" id="MobiDB-lite"/>
    </source>
</evidence>
<evidence type="ECO:0000313" key="6">
    <source>
        <dbReference type="Proteomes" id="UP000803884"/>
    </source>
</evidence>
<accession>A0AB34KM62</accession>
<dbReference type="InterPro" id="IPR000873">
    <property type="entry name" value="AMP-dep_synth/lig_dom"/>
</dbReference>
<organism evidence="5 6">
    <name type="scientific">Cladosporium halotolerans</name>
    <dbReference type="NCBI Taxonomy" id="1052096"/>
    <lineage>
        <taxon>Eukaryota</taxon>
        <taxon>Fungi</taxon>
        <taxon>Dikarya</taxon>
        <taxon>Ascomycota</taxon>
        <taxon>Pezizomycotina</taxon>
        <taxon>Dothideomycetes</taxon>
        <taxon>Dothideomycetidae</taxon>
        <taxon>Cladosporiales</taxon>
        <taxon>Cladosporiaceae</taxon>
        <taxon>Cladosporium</taxon>
    </lineage>
</organism>
<dbReference type="PROSITE" id="PS00012">
    <property type="entry name" value="PHOSPHOPANTETHEINE"/>
    <property type="match status" value="1"/>
</dbReference>
<evidence type="ECO:0000256" key="2">
    <source>
        <dbReference type="ARBA" id="ARBA00022553"/>
    </source>
</evidence>
<dbReference type="Gene3D" id="3.40.50.720">
    <property type="entry name" value="NAD(P)-binding Rossmann-like Domain"/>
    <property type="match status" value="1"/>
</dbReference>
<dbReference type="SMART" id="SM00823">
    <property type="entry name" value="PKS_PP"/>
    <property type="match status" value="1"/>
</dbReference>
<feature type="region of interest" description="Disordered" evidence="3">
    <location>
        <begin position="159"/>
        <end position="196"/>
    </location>
</feature>
<dbReference type="Gene3D" id="3.40.50.12780">
    <property type="entry name" value="N-terminal domain of ligase-like"/>
    <property type="match status" value="1"/>
</dbReference>
<dbReference type="PROSITE" id="PS50075">
    <property type="entry name" value="CARRIER"/>
    <property type="match status" value="1"/>
</dbReference>
<proteinExistence type="predicted"/>
<dbReference type="EMBL" id="JAAQHG020000023">
    <property type="protein sequence ID" value="KAL1584856.1"/>
    <property type="molecule type" value="Genomic_DNA"/>
</dbReference>
<dbReference type="Gene3D" id="1.10.1200.10">
    <property type="entry name" value="ACP-like"/>
    <property type="match status" value="1"/>
</dbReference>
<dbReference type="RefSeq" id="XP_069227962.1">
    <property type="nucleotide sequence ID" value="XM_069375190.1"/>
</dbReference>
<feature type="region of interest" description="Disordered" evidence="3">
    <location>
        <begin position="1038"/>
        <end position="1067"/>
    </location>
</feature>
<dbReference type="InterPro" id="IPR013120">
    <property type="entry name" value="FAR_NAD-bd"/>
</dbReference>
<dbReference type="PANTHER" id="PTHR43439">
    <property type="entry name" value="PHENYLACETATE-COENZYME A LIGASE"/>
    <property type="match status" value="1"/>
</dbReference>
<dbReference type="InterPro" id="IPR042099">
    <property type="entry name" value="ANL_N_sf"/>
</dbReference>
<keyword evidence="1" id="KW-0596">Phosphopantetheine</keyword>
<dbReference type="InterPro" id="IPR006162">
    <property type="entry name" value="Ppantetheine_attach_site"/>
</dbReference>
<dbReference type="SUPFAM" id="SSF47336">
    <property type="entry name" value="ACP-like"/>
    <property type="match status" value="1"/>
</dbReference>
<dbReference type="Pfam" id="PF07993">
    <property type="entry name" value="NAD_binding_4"/>
    <property type="match status" value="1"/>
</dbReference>
<dbReference type="Pfam" id="PF00550">
    <property type="entry name" value="PP-binding"/>
    <property type="match status" value="1"/>
</dbReference>
<dbReference type="GO" id="GO:0031177">
    <property type="term" value="F:phosphopantetheine binding"/>
    <property type="evidence" value="ECO:0007669"/>
    <property type="project" value="InterPro"/>
</dbReference>
<dbReference type="SUPFAM" id="SSF56801">
    <property type="entry name" value="Acetyl-CoA synthetase-like"/>
    <property type="match status" value="1"/>
</dbReference>
<dbReference type="SUPFAM" id="SSF51735">
    <property type="entry name" value="NAD(P)-binding Rossmann-fold domains"/>
    <property type="match status" value="1"/>
</dbReference>
<dbReference type="Pfam" id="PF00501">
    <property type="entry name" value="AMP-binding"/>
    <property type="match status" value="1"/>
</dbReference>
<dbReference type="InterPro" id="IPR036736">
    <property type="entry name" value="ACP-like_sf"/>
</dbReference>
<dbReference type="AlphaFoldDB" id="A0AB34KM62"/>
<keyword evidence="6" id="KW-1185">Reference proteome</keyword>
<evidence type="ECO:0000313" key="5">
    <source>
        <dbReference type="EMBL" id="KAL1584856.1"/>
    </source>
</evidence>
<comment type="caution">
    <text evidence="5">The sequence shown here is derived from an EMBL/GenBank/DDBJ whole genome shotgun (WGS) entry which is preliminary data.</text>
</comment>
<evidence type="ECO:0000256" key="1">
    <source>
        <dbReference type="ARBA" id="ARBA00022450"/>
    </source>
</evidence>
<dbReference type="Pfam" id="PF23562">
    <property type="entry name" value="AMP-binding_C_3"/>
    <property type="match status" value="1"/>
</dbReference>
<feature type="domain" description="Carrier" evidence="4">
    <location>
        <begin position="567"/>
        <end position="646"/>
    </location>
</feature>
<feature type="compositionally biased region" description="Low complexity" evidence="3">
    <location>
        <begin position="677"/>
        <end position="692"/>
    </location>
</feature>
<dbReference type="InterPro" id="IPR051414">
    <property type="entry name" value="Adenylate-forming_Reductase"/>
</dbReference>
<dbReference type="GeneID" id="96008028"/>
<name>A0AB34KM62_9PEZI</name>
<keyword evidence="2" id="KW-0597">Phosphoprotein</keyword>
<feature type="compositionally biased region" description="Low complexity" evidence="3">
    <location>
        <begin position="169"/>
        <end position="183"/>
    </location>
</feature>
<reference evidence="5 6" key="1">
    <citation type="journal article" date="2020" name="Microbiol. Resour. Announc.">
        <title>Draft Genome Sequence of a Cladosporium Species Isolated from the Mesophotic Ascidian Didemnum maculosum.</title>
        <authorList>
            <person name="Gioti A."/>
            <person name="Siaperas R."/>
            <person name="Nikolaivits E."/>
            <person name="Le Goff G."/>
            <person name="Ouazzani J."/>
            <person name="Kotoulas G."/>
            <person name="Topakas E."/>
        </authorList>
    </citation>
    <scope>NUCLEOTIDE SEQUENCE [LARGE SCALE GENOMIC DNA]</scope>
    <source>
        <strain evidence="5 6">TM138-S3</strain>
    </source>
</reference>
<protein>
    <recommendedName>
        <fullName evidence="4">Carrier domain-containing protein</fullName>
    </recommendedName>
</protein>
<dbReference type="InterPro" id="IPR036291">
    <property type="entry name" value="NAD(P)-bd_dom_sf"/>
</dbReference>
<dbReference type="InterPro" id="IPR020806">
    <property type="entry name" value="PKS_PP-bd"/>
</dbReference>
<gene>
    <name evidence="5" type="ORF">WHR41_06585</name>
</gene>
<dbReference type="Proteomes" id="UP000803884">
    <property type="component" value="Unassembled WGS sequence"/>
</dbReference>
<dbReference type="PANTHER" id="PTHR43439:SF2">
    <property type="entry name" value="ENZYME, PUTATIVE (JCVI)-RELATED"/>
    <property type="match status" value="1"/>
</dbReference>